<organism evidence="6 7">
    <name type="scientific">Prunus yedoensis var. nudiflora</name>
    <dbReference type="NCBI Taxonomy" id="2094558"/>
    <lineage>
        <taxon>Eukaryota</taxon>
        <taxon>Viridiplantae</taxon>
        <taxon>Streptophyta</taxon>
        <taxon>Embryophyta</taxon>
        <taxon>Tracheophyta</taxon>
        <taxon>Spermatophyta</taxon>
        <taxon>Magnoliopsida</taxon>
        <taxon>eudicotyledons</taxon>
        <taxon>Gunneridae</taxon>
        <taxon>Pentapetalae</taxon>
        <taxon>rosids</taxon>
        <taxon>fabids</taxon>
        <taxon>Rosales</taxon>
        <taxon>Rosaceae</taxon>
        <taxon>Amygdaloideae</taxon>
        <taxon>Amygdaleae</taxon>
        <taxon>Prunus</taxon>
    </lineage>
</organism>
<dbReference type="STRING" id="2094558.A0A314YQT7"/>
<evidence type="ECO:0000313" key="6">
    <source>
        <dbReference type="EMBL" id="PQQ10712.1"/>
    </source>
</evidence>
<dbReference type="AlphaFoldDB" id="A0A314YQT7"/>
<dbReference type="Pfam" id="PF00112">
    <property type="entry name" value="Peptidase_C1"/>
    <property type="match status" value="1"/>
</dbReference>
<comment type="caution">
    <text evidence="6">The sequence shown here is derived from an EMBL/GenBank/DDBJ whole genome shotgun (WGS) entry which is preliminary data.</text>
</comment>
<dbReference type="GO" id="GO:0006508">
    <property type="term" value="P:proteolysis"/>
    <property type="evidence" value="ECO:0007669"/>
    <property type="project" value="UniProtKB-KW"/>
</dbReference>
<dbReference type="PANTHER" id="PTHR12411">
    <property type="entry name" value="CYSTEINE PROTEASE FAMILY C1-RELATED"/>
    <property type="match status" value="1"/>
</dbReference>
<dbReference type="PROSITE" id="PS00139">
    <property type="entry name" value="THIOL_PROTEASE_CYS"/>
    <property type="match status" value="1"/>
</dbReference>
<dbReference type="InterPro" id="IPR000668">
    <property type="entry name" value="Peptidase_C1A_C"/>
</dbReference>
<evidence type="ECO:0000256" key="1">
    <source>
        <dbReference type="ARBA" id="ARBA00008455"/>
    </source>
</evidence>
<dbReference type="InterPro" id="IPR038765">
    <property type="entry name" value="Papain-like_cys_pep_sf"/>
</dbReference>
<evidence type="ECO:0000313" key="7">
    <source>
        <dbReference type="Proteomes" id="UP000250321"/>
    </source>
</evidence>
<dbReference type="InterPro" id="IPR000169">
    <property type="entry name" value="Pept_cys_AS"/>
</dbReference>
<keyword evidence="4" id="KW-0788">Thiol protease</keyword>
<dbReference type="EMBL" id="PJQY01000482">
    <property type="protein sequence ID" value="PQQ10712.1"/>
    <property type="molecule type" value="Genomic_DNA"/>
</dbReference>
<sequence length="99" mass="11061">MGQNYFTLSLNEFADLTNEEFREIRNGYMKQSSKLIMSNSMKRSSTNVPPLVDWRIKGAVTPIKDQGKCGCCWVFSTVAVTYRGGGVLRPARALALPKL</sequence>
<dbReference type="OrthoDB" id="1716297at2759"/>
<dbReference type="GO" id="GO:0008234">
    <property type="term" value="F:cysteine-type peptidase activity"/>
    <property type="evidence" value="ECO:0007669"/>
    <property type="project" value="UniProtKB-KW"/>
</dbReference>
<evidence type="ECO:0000256" key="4">
    <source>
        <dbReference type="ARBA" id="ARBA00022807"/>
    </source>
</evidence>
<keyword evidence="7" id="KW-1185">Reference proteome</keyword>
<gene>
    <name evidence="6" type="ORF">Pyn_17848</name>
</gene>
<reference evidence="6 7" key="1">
    <citation type="submission" date="2018-02" db="EMBL/GenBank/DDBJ databases">
        <title>Draft genome of wild Prunus yedoensis var. nudiflora.</title>
        <authorList>
            <person name="Baek S."/>
            <person name="Kim J.-H."/>
            <person name="Choi K."/>
            <person name="Kim G.-B."/>
            <person name="Cho A."/>
            <person name="Jang H."/>
            <person name="Shin C.-H."/>
            <person name="Yu H.-J."/>
            <person name="Mun J.-H."/>
        </authorList>
    </citation>
    <scope>NUCLEOTIDE SEQUENCE [LARGE SCALE GENOMIC DNA]</scope>
    <source>
        <strain evidence="7">cv. Jeju island</strain>
        <tissue evidence="6">Leaf</tissue>
    </source>
</reference>
<dbReference type="Proteomes" id="UP000250321">
    <property type="component" value="Unassembled WGS sequence"/>
</dbReference>
<dbReference type="Gene3D" id="3.90.70.10">
    <property type="entry name" value="Cysteine proteinases"/>
    <property type="match status" value="1"/>
</dbReference>
<keyword evidence="3" id="KW-0378">Hydrolase</keyword>
<evidence type="ECO:0000256" key="3">
    <source>
        <dbReference type="ARBA" id="ARBA00022801"/>
    </source>
</evidence>
<feature type="domain" description="Peptidase C1A papain C-terminal" evidence="5">
    <location>
        <begin position="48"/>
        <end position="80"/>
    </location>
</feature>
<dbReference type="SUPFAM" id="SSF54001">
    <property type="entry name" value="Cysteine proteinases"/>
    <property type="match status" value="1"/>
</dbReference>
<evidence type="ECO:0000256" key="2">
    <source>
        <dbReference type="ARBA" id="ARBA00022670"/>
    </source>
</evidence>
<comment type="similarity">
    <text evidence="1">Belongs to the peptidase C1 family.</text>
</comment>
<proteinExistence type="inferred from homology"/>
<dbReference type="InterPro" id="IPR013128">
    <property type="entry name" value="Peptidase_C1A"/>
</dbReference>
<protein>
    <recommendedName>
        <fullName evidence="5">Peptidase C1A papain C-terminal domain-containing protein</fullName>
    </recommendedName>
</protein>
<accession>A0A314YQT7</accession>
<keyword evidence="2" id="KW-0645">Protease</keyword>
<evidence type="ECO:0000259" key="5">
    <source>
        <dbReference type="Pfam" id="PF00112"/>
    </source>
</evidence>
<name>A0A314YQT7_PRUYE</name>